<sequence>MKAKVLKKYVPYKNKRRWYIASNCYLGWAGDKAMKLQPVKCKFVRRENYKTIVKVVNPSNVKSHTNTDATEQQEGMPDSTIPTIIYGDHEKQDKINGYLELQCSAKDASQVQILSHWQERVRPPRVDVIEGTTEWGSTTLRDDDIFKVLNDIDTQLDDFSVEETEEEDRDQDRMRTAVEALLAEL</sequence>
<dbReference type="KEGG" id="bfo:118429639"/>
<proteinExistence type="predicted"/>
<evidence type="ECO:0000313" key="2">
    <source>
        <dbReference type="RefSeq" id="XP_035696096.1"/>
    </source>
</evidence>
<dbReference type="Proteomes" id="UP000001554">
    <property type="component" value="Chromosome 13"/>
</dbReference>
<dbReference type="AlphaFoldDB" id="A0A9J7N9G9"/>
<name>A0A9J7N9G9_BRAFL</name>
<keyword evidence="1" id="KW-1185">Reference proteome</keyword>
<dbReference type="GeneID" id="118429639"/>
<protein>
    <submittedName>
        <fullName evidence="2">Uncharacterized protein LOC118429639</fullName>
    </submittedName>
</protein>
<dbReference type="OrthoDB" id="10382522at2759"/>
<reference evidence="1" key="1">
    <citation type="journal article" date="2020" name="Nat. Ecol. Evol.">
        <title>Deeply conserved synteny resolves early events in vertebrate evolution.</title>
        <authorList>
            <person name="Simakov O."/>
            <person name="Marletaz F."/>
            <person name="Yue J.X."/>
            <person name="O'Connell B."/>
            <person name="Jenkins J."/>
            <person name="Brandt A."/>
            <person name="Calef R."/>
            <person name="Tung C.H."/>
            <person name="Huang T.K."/>
            <person name="Schmutz J."/>
            <person name="Satoh N."/>
            <person name="Yu J.K."/>
            <person name="Putnam N.H."/>
            <person name="Green R.E."/>
            <person name="Rokhsar D.S."/>
        </authorList>
    </citation>
    <scope>NUCLEOTIDE SEQUENCE [LARGE SCALE GENOMIC DNA]</scope>
    <source>
        <strain evidence="1">S238N-H82</strain>
    </source>
</reference>
<gene>
    <name evidence="2" type="primary">LOC118429639</name>
</gene>
<organism evidence="1 2">
    <name type="scientific">Branchiostoma floridae</name>
    <name type="common">Florida lancelet</name>
    <name type="synonym">Amphioxus</name>
    <dbReference type="NCBI Taxonomy" id="7739"/>
    <lineage>
        <taxon>Eukaryota</taxon>
        <taxon>Metazoa</taxon>
        <taxon>Chordata</taxon>
        <taxon>Cephalochordata</taxon>
        <taxon>Leptocardii</taxon>
        <taxon>Amphioxiformes</taxon>
        <taxon>Branchiostomatidae</taxon>
        <taxon>Branchiostoma</taxon>
    </lineage>
</organism>
<dbReference type="RefSeq" id="XP_035696096.1">
    <property type="nucleotide sequence ID" value="XM_035840203.1"/>
</dbReference>
<reference evidence="2" key="2">
    <citation type="submission" date="2025-08" db="UniProtKB">
        <authorList>
            <consortium name="RefSeq"/>
        </authorList>
    </citation>
    <scope>IDENTIFICATION</scope>
    <source>
        <strain evidence="2">S238N-H82</strain>
        <tissue evidence="2">Testes</tissue>
    </source>
</reference>
<evidence type="ECO:0000313" key="1">
    <source>
        <dbReference type="Proteomes" id="UP000001554"/>
    </source>
</evidence>
<accession>A0A9J7N9G9</accession>